<comment type="caution">
    <text evidence="2">The sequence shown here is derived from an EMBL/GenBank/DDBJ whole genome shotgun (WGS) entry which is preliminary data.</text>
</comment>
<organism evidence="2 4">
    <name type="scientific">Pseudomonas costantinii</name>
    <dbReference type="NCBI Taxonomy" id="168469"/>
    <lineage>
        <taxon>Bacteria</taxon>
        <taxon>Pseudomonadati</taxon>
        <taxon>Pseudomonadota</taxon>
        <taxon>Gammaproteobacteria</taxon>
        <taxon>Pseudomonadales</taxon>
        <taxon>Pseudomonadaceae</taxon>
        <taxon>Pseudomonas</taxon>
    </lineage>
</organism>
<dbReference type="AlphaFoldDB" id="A0A1S2UAH7"/>
<gene>
    <name evidence="2" type="ORF">BFL40_32020</name>
    <name evidence="3" type="ORF">SAMN04515675_5291</name>
</gene>
<evidence type="ECO:0000313" key="4">
    <source>
        <dbReference type="Proteomes" id="UP000181661"/>
    </source>
</evidence>
<name>A0A1S2UAH7_9PSED</name>
<proteinExistence type="predicted"/>
<accession>A0A1S2UAH7</accession>
<dbReference type="Proteomes" id="UP000181661">
    <property type="component" value="Unassembled WGS sequence"/>
</dbReference>
<reference evidence="3 5" key="2">
    <citation type="submission" date="2016-10" db="EMBL/GenBank/DDBJ databases">
        <authorList>
            <person name="Varghese N."/>
            <person name="Submissions S."/>
        </authorList>
    </citation>
    <scope>NUCLEOTIDE SEQUENCE [LARGE SCALE GENOMIC DNA]</scope>
    <source>
        <strain evidence="3 5">BS2773</strain>
    </source>
</reference>
<dbReference type="Proteomes" id="UP000182179">
    <property type="component" value="Unassembled WGS sequence"/>
</dbReference>
<feature type="compositionally biased region" description="Pro residues" evidence="1">
    <location>
        <begin position="1"/>
        <end position="11"/>
    </location>
</feature>
<dbReference type="OrthoDB" id="7018875at2"/>
<dbReference type="EMBL" id="FNTS01000002">
    <property type="protein sequence ID" value="SEE39251.1"/>
    <property type="molecule type" value="Genomic_DNA"/>
</dbReference>
<evidence type="ECO:0000256" key="1">
    <source>
        <dbReference type="SAM" id="MobiDB-lite"/>
    </source>
</evidence>
<evidence type="ECO:0000313" key="5">
    <source>
        <dbReference type="Proteomes" id="UP000182179"/>
    </source>
</evidence>
<keyword evidence="5" id="KW-1185">Reference proteome</keyword>
<protein>
    <submittedName>
        <fullName evidence="2">DUF3077 domain-containing protein</fullName>
    </submittedName>
</protein>
<evidence type="ECO:0000313" key="3">
    <source>
        <dbReference type="EMBL" id="SEE39251.1"/>
    </source>
</evidence>
<dbReference type="EMBL" id="MDDR01000066">
    <property type="protein sequence ID" value="OIN43285.1"/>
    <property type="molecule type" value="Genomic_DNA"/>
</dbReference>
<sequence>MKKATPNPPPSSLDDTSQTPPDIIFTVRPGLNTEVALSNASEMLESATVCAYDCAEHLDGSGRKQVLAVVQMIEIAQLLVDQALNRECPVA</sequence>
<dbReference type="Pfam" id="PF19619">
    <property type="entry name" value="DUF6124"/>
    <property type="match status" value="1"/>
</dbReference>
<dbReference type="RefSeq" id="WP_071487703.1">
    <property type="nucleotide sequence ID" value="NZ_FNTS01000002.1"/>
</dbReference>
<reference evidence="2 4" key="1">
    <citation type="submission" date="2016-08" db="EMBL/GenBank/DDBJ databases">
        <title>Draft genome sequence of Pseudomonas costantinii LMG 22119, type strain isolated from cultivated mushroom (Agaricus bisporus) sporophores.</title>
        <authorList>
            <person name="Tambong J.T."/>
        </authorList>
    </citation>
    <scope>NUCLEOTIDE SEQUENCE [LARGE SCALE GENOMIC DNA]</scope>
    <source>
        <strain evidence="2 4">LMG 22119</strain>
    </source>
</reference>
<evidence type="ECO:0000313" key="2">
    <source>
        <dbReference type="EMBL" id="OIN43285.1"/>
    </source>
</evidence>
<feature type="region of interest" description="Disordered" evidence="1">
    <location>
        <begin position="1"/>
        <end position="23"/>
    </location>
</feature>